<reference evidence="1 2" key="1">
    <citation type="submission" date="2016-10" db="EMBL/GenBank/DDBJ databases">
        <authorList>
            <person name="de Groot N.N."/>
        </authorList>
    </citation>
    <scope>NUCLEOTIDE SEQUENCE [LARGE SCALE GENOMIC DNA]</scope>
    <source>
        <strain evidence="1 2">DSM 527</strain>
    </source>
</reference>
<sequence>MSQQTSTLQLFRPRETESLHRFLDLVQACNDHSHATRLRYVYDGGKFNDYVSIGALEQAFAELEKHWSDGDFDRDVILSTDKDTPLFSLVHTDPFEYTNEDNAAFSFNNGRPLLQPEGHFVYEEFHDFFVTAIKAYKARYAAVYDTELETLISFASFYGEVEIDEEISTPDIVTRTPEHLTARIGKVVSPGLFDPLEIPPAIYWFNYWNEDHVKTVGEEKIKQAAFDVIEKLPDGGYILVVQKDNFDPHNTGHLEKLAALYDYFDLYTLQQSAS</sequence>
<evidence type="ECO:0008006" key="3">
    <source>
        <dbReference type="Google" id="ProtNLM"/>
    </source>
</evidence>
<dbReference type="OrthoDB" id="636763at2"/>
<name>A0A1G8AW39_CHIFI</name>
<accession>A0A1G8AW39</accession>
<gene>
    <name evidence="1" type="ORF">SAMN04488121_11016</name>
</gene>
<organism evidence="1 2">
    <name type="scientific">Chitinophaga filiformis</name>
    <name type="common">Myxococcus filiformis</name>
    <name type="synonym">Flexibacter filiformis</name>
    <dbReference type="NCBI Taxonomy" id="104663"/>
    <lineage>
        <taxon>Bacteria</taxon>
        <taxon>Pseudomonadati</taxon>
        <taxon>Bacteroidota</taxon>
        <taxon>Chitinophagia</taxon>
        <taxon>Chitinophagales</taxon>
        <taxon>Chitinophagaceae</taxon>
        <taxon>Chitinophaga</taxon>
    </lineage>
</organism>
<proteinExistence type="predicted"/>
<dbReference type="STRING" id="104663.SAMN04488121_11016"/>
<dbReference type="AlphaFoldDB" id="A0A1G8AW39"/>
<evidence type="ECO:0000313" key="1">
    <source>
        <dbReference type="EMBL" id="SDH25252.1"/>
    </source>
</evidence>
<dbReference type="Proteomes" id="UP000199045">
    <property type="component" value="Unassembled WGS sequence"/>
</dbReference>
<evidence type="ECO:0000313" key="2">
    <source>
        <dbReference type="Proteomes" id="UP000199045"/>
    </source>
</evidence>
<protein>
    <recommendedName>
        <fullName evidence="3">Immunity protein 52</fullName>
    </recommendedName>
</protein>
<dbReference type="EMBL" id="FNBN01000010">
    <property type="protein sequence ID" value="SDH25252.1"/>
    <property type="molecule type" value="Genomic_DNA"/>
</dbReference>
<dbReference type="RefSeq" id="WP_089837309.1">
    <property type="nucleotide sequence ID" value="NZ_FNBN01000010.1"/>
</dbReference>